<sequence>MKIVIAGLSALKAEKRKKVTKSNANLFFIFLHIMVYTAILQRNIRLEVQKQV</sequence>
<organism evidence="2 3">
    <name type="scientific">Bacteroides graminisolvens DSM 19988 = JCM 15093</name>
    <dbReference type="NCBI Taxonomy" id="1121097"/>
    <lineage>
        <taxon>Bacteria</taxon>
        <taxon>Pseudomonadati</taxon>
        <taxon>Bacteroidota</taxon>
        <taxon>Bacteroidia</taxon>
        <taxon>Bacteroidales</taxon>
        <taxon>Bacteroidaceae</taxon>
        <taxon>Bacteroides</taxon>
    </lineage>
</organism>
<name>A0A069D262_9BACE</name>
<reference evidence="2 3" key="1">
    <citation type="journal article" date="2015" name="Microbes Environ.">
        <title>Distribution and evolution of nitrogen fixation genes in the phylum bacteroidetes.</title>
        <authorList>
            <person name="Inoue J."/>
            <person name="Oshima K."/>
            <person name="Suda W."/>
            <person name="Sakamoto M."/>
            <person name="Iino T."/>
            <person name="Noda S."/>
            <person name="Hongoh Y."/>
            <person name="Hattori M."/>
            <person name="Ohkuma M."/>
        </authorList>
    </citation>
    <scope>NUCLEOTIDE SEQUENCE [LARGE SCALE GENOMIC DNA]</scope>
    <source>
        <strain evidence="2 3">JCM 15093</strain>
    </source>
</reference>
<keyword evidence="3" id="KW-1185">Reference proteome</keyword>
<proteinExistence type="predicted"/>
<feature type="transmembrane region" description="Helical" evidence="1">
    <location>
        <begin position="23"/>
        <end position="40"/>
    </location>
</feature>
<evidence type="ECO:0000313" key="3">
    <source>
        <dbReference type="Proteomes" id="UP000027601"/>
    </source>
</evidence>
<comment type="caution">
    <text evidence="2">The sequence shown here is derived from an EMBL/GenBank/DDBJ whole genome shotgun (WGS) entry which is preliminary data.</text>
</comment>
<protein>
    <submittedName>
        <fullName evidence="2">Uncharacterized protein</fullName>
    </submittedName>
</protein>
<evidence type="ECO:0000256" key="1">
    <source>
        <dbReference type="SAM" id="Phobius"/>
    </source>
</evidence>
<dbReference type="Proteomes" id="UP000027601">
    <property type="component" value="Unassembled WGS sequence"/>
</dbReference>
<keyword evidence="1" id="KW-0472">Membrane</keyword>
<dbReference type="EMBL" id="BAJS01000006">
    <property type="protein sequence ID" value="GAK36415.1"/>
    <property type="molecule type" value="Genomic_DNA"/>
</dbReference>
<keyword evidence="1" id="KW-1133">Transmembrane helix</keyword>
<keyword evidence="1" id="KW-0812">Transmembrane</keyword>
<gene>
    <name evidence="2" type="ORF">JCM15093_1578</name>
</gene>
<dbReference type="AlphaFoldDB" id="A0A069D262"/>
<accession>A0A069D262</accession>
<evidence type="ECO:0000313" key="2">
    <source>
        <dbReference type="EMBL" id="GAK36415.1"/>
    </source>
</evidence>